<sequence length="381" mass="40646">MDKYFSSFLLPLLLLATRATSTFICTLSPTHSPSSSTTPTLTTNTNTSITLNPTFPPTAAPSPTSTIPTPSPTSAPSPTNNTTSTSTSTTLTSTPTPSSAPTPIPTTLTLTSVFRLAQTPTYNSTDNSTPTFAPSPALTPTSITTVTTTLSLPPTPPPLTLKQEDLKSVLQEQIDNIIDAVLGAGDFKNWASVLTMADPTTFPISATFFIPSDNSLSPTTTTSDPFIFPYHIVPQRLAFADLQQFKAFSRLPTLILDKSILITNNSVSNFTLDGSRLTHPDIYTNAAISVHGIDNLLDYSFFGAEPGKNYSEPTMVAPPGSPVSPPPPPRIFDPSTADDEELTVHHGESDATCMCTEVWTVFLIFCMILASKIEITSLVGH</sequence>
<comment type="similarity">
    <text evidence="1">Belongs to the fasciclin-like AGP family.</text>
</comment>
<dbReference type="EMBL" id="JACEGQ020000011">
    <property type="protein sequence ID" value="KAH8494782.1"/>
    <property type="molecule type" value="Genomic_DNA"/>
</dbReference>
<feature type="compositionally biased region" description="Polar residues" evidence="2">
    <location>
        <begin position="121"/>
        <end position="132"/>
    </location>
</feature>
<evidence type="ECO:0000256" key="2">
    <source>
        <dbReference type="SAM" id="MobiDB-lite"/>
    </source>
</evidence>
<evidence type="ECO:0000256" key="3">
    <source>
        <dbReference type="SAM" id="SignalP"/>
    </source>
</evidence>
<evidence type="ECO:0000259" key="4">
    <source>
        <dbReference type="PROSITE" id="PS50213"/>
    </source>
</evidence>
<feature type="region of interest" description="Disordered" evidence="2">
    <location>
        <begin position="28"/>
        <end position="106"/>
    </location>
</feature>
<dbReference type="SUPFAM" id="SSF82153">
    <property type="entry name" value="FAS1 domain"/>
    <property type="match status" value="1"/>
</dbReference>
<dbReference type="InterPro" id="IPR000782">
    <property type="entry name" value="FAS1_domain"/>
</dbReference>
<name>A0A8T2XPM9_POPDE</name>
<feature type="signal peptide" evidence="3">
    <location>
        <begin position="1"/>
        <end position="21"/>
    </location>
</feature>
<comment type="caution">
    <text evidence="5">The sequence shown here is derived from an EMBL/GenBank/DDBJ whole genome shotgun (WGS) entry which is preliminary data.</text>
</comment>
<evidence type="ECO:0000256" key="1">
    <source>
        <dbReference type="ARBA" id="ARBA00007843"/>
    </source>
</evidence>
<dbReference type="SMART" id="SM00554">
    <property type="entry name" value="FAS1"/>
    <property type="match status" value="1"/>
</dbReference>
<dbReference type="Pfam" id="PF02469">
    <property type="entry name" value="Fasciclin"/>
    <property type="match status" value="1"/>
</dbReference>
<keyword evidence="3" id="KW-0732">Signal</keyword>
<reference evidence="5" key="1">
    <citation type="journal article" date="2021" name="J. Hered.">
        <title>Genome Assembly of Salicaceae Populus deltoides (Eastern Cottonwood) I-69 Based on Nanopore Sequencing and Hi-C Technologies.</title>
        <authorList>
            <person name="Bai S."/>
            <person name="Wu H."/>
            <person name="Zhang J."/>
            <person name="Pan Z."/>
            <person name="Zhao W."/>
            <person name="Li Z."/>
            <person name="Tong C."/>
        </authorList>
    </citation>
    <scope>NUCLEOTIDE SEQUENCE</scope>
    <source>
        <tissue evidence="5">Leaf</tissue>
    </source>
</reference>
<evidence type="ECO:0000313" key="5">
    <source>
        <dbReference type="EMBL" id="KAH8494782.1"/>
    </source>
</evidence>
<protein>
    <recommendedName>
        <fullName evidence="4">FAS1 domain-containing protein</fullName>
    </recommendedName>
</protein>
<dbReference type="FunFam" id="2.30.180.10:FF:000046">
    <property type="entry name" value="Fasciclin-like arabinogalactan family protein"/>
    <property type="match status" value="1"/>
</dbReference>
<dbReference type="PANTHER" id="PTHR33985">
    <property type="entry name" value="OS02G0491300 PROTEIN-RELATED"/>
    <property type="match status" value="1"/>
</dbReference>
<feature type="region of interest" description="Disordered" evidence="2">
    <location>
        <begin position="121"/>
        <end position="140"/>
    </location>
</feature>
<feature type="chain" id="PRO_5035727936" description="FAS1 domain-containing protein" evidence="3">
    <location>
        <begin position="22"/>
        <end position="381"/>
    </location>
</feature>
<dbReference type="PROSITE" id="PS50213">
    <property type="entry name" value="FAS1"/>
    <property type="match status" value="1"/>
</dbReference>
<feature type="domain" description="FAS1" evidence="4">
    <location>
        <begin position="174"/>
        <end position="297"/>
    </location>
</feature>
<evidence type="ECO:0000313" key="6">
    <source>
        <dbReference type="Proteomes" id="UP000807159"/>
    </source>
</evidence>
<dbReference type="AlphaFoldDB" id="A0A8T2XPM9"/>
<dbReference type="InterPro" id="IPR036378">
    <property type="entry name" value="FAS1_dom_sf"/>
</dbReference>
<dbReference type="PANTHER" id="PTHR33985:SF5">
    <property type="entry name" value="FASCICLIN-LIKE ARABINOGALACTAN FAMILY PROTEIN"/>
    <property type="match status" value="1"/>
</dbReference>
<accession>A0A8T2XPM9</accession>
<feature type="compositionally biased region" description="Low complexity" evidence="2">
    <location>
        <begin position="76"/>
        <end position="97"/>
    </location>
</feature>
<proteinExistence type="inferred from homology"/>
<dbReference type="InterPro" id="IPR052806">
    <property type="entry name" value="Fasciclin-like_AGP"/>
</dbReference>
<feature type="compositionally biased region" description="Low complexity" evidence="2">
    <location>
        <begin position="28"/>
        <end position="53"/>
    </location>
</feature>
<dbReference type="Proteomes" id="UP000807159">
    <property type="component" value="Chromosome 11"/>
</dbReference>
<keyword evidence="6" id="KW-1185">Reference proteome</keyword>
<gene>
    <name evidence="5" type="ORF">H0E87_021261</name>
</gene>
<organism evidence="5 6">
    <name type="scientific">Populus deltoides</name>
    <name type="common">Eastern poplar</name>
    <name type="synonym">Eastern cottonwood</name>
    <dbReference type="NCBI Taxonomy" id="3696"/>
    <lineage>
        <taxon>Eukaryota</taxon>
        <taxon>Viridiplantae</taxon>
        <taxon>Streptophyta</taxon>
        <taxon>Embryophyta</taxon>
        <taxon>Tracheophyta</taxon>
        <taxon>Spermatophyta</taxon>
        <taxon>Magnoliopsida</taxon>
        <taxon>eudicotyledons</taxon>
        <taxon>Gunneridae</taxon>
        <taxon>Pentapetalae</taxon>
        <taxon>rosids</taxon>
        <taxon>fabids</taxon>
        <taxon>Malpighiales</taxon>
        <taxon>Salicaceae</taxon>
        <taxon>Saliceae</taxon>
        <taxon>Populus</taxon>
    </lineage>
</organism>